<evidence type="ECO:0000313" key="2">
    <source>
        <dbReference type="EMBL" id="RVT57169.1"/>
    </source>
</evidence>
<proteinExistence type="predicted"/>
<keyword evidence="1" id="KW-1133">Transmembrane helix</keyword>
<dbReference type="Pfam" id="PF10694">
    <property type="entry name" value="DUF2500"/>
    <property type="match status" value="1"/>
</dbReference>
<comment type="caution">
    <text evidence="2">The sequence shown here is derived from an EMBL/GenBank/DDBJ whole genome shotgun (WGS) entry which is preliminary data.</text>
</comment>
<organism evidence="2 3">
    <name type="scientific">Niallia taxi</name>
    <dbReference type="NCBI Taxonomy" id="2499688"/>
    <lineage>
        <taxon>Bacteria</taxon>
        <taxon>Bacillati</taxon>
        <taxon>Bacillota</taxon>
        <taxon>Bacilli</taxon>
        <taxon>Bacillales</taxon>
        <taxon>Bacillaceae</taxon>
        <taxon>Niallia</taxon>
    </lineage>
</organism>
<keyword evidence="1" id="KW-0472">Membrane</keyword>
<keyword evidence="3" id="KW-1185">Reference proteome</keyword>
<reference evidence="2 3" key="1">
    <citation type="submission" date="2019-01" db="EMBL/GenBank/DDBJ databases">
        <title>Bacillus sp. M5HDSG1-1, whole genome shotgun sequence.</title>
        <authorList>
            <person name="Tuo L."/>
        </authorList>
    </citation>
    <scope>NUCLEOTIDE SEQUENCE [LARGE SCALE GENOMIC DNA]</scope>
    <source>
        <strain evidence="2 3">M5HDSG1-1</strain>
    </source>
</reference>
<evidence type="ECO:0000313" key="3">
    <source>
        <dbReference type="Proteomes" id="UP000288024"/>
    </source>
</evidence>
<keyword evidence="1" id="KW-0812">Transmembrane</keyword>
<dbReference type="AlphaFoldDB" id="A0A437K497"/>
<dbReference type="Proteomes" id="UP000288024">
    <property type="component" value="Unassembled WGS sequence"/>
</dbReference>
<dbReference type="Gene3D" id="2.40.50.660">
    <property type="match status" value="1"/>
</dbReference>
<name>A0A437K497_9BACI</name>
<protein>
    <submittedName>
        <fullName evidence="2">DUF2500 domain-containing protein</fullName>
    </submittedName>
</protein>
<accession>A0A437K497</accession>
<sequence length="135" mass="15385">MPGDEFYFGDFMFQFGPIFIGIIFIFVIGSILFTIFKGIGQWHKNEQSPRLSVPAIIKAKRTDVSRSSNNDNNSLSSSTYTTYYLTFEFESGDRTEFHVSGKEYGLVSENDTGILNFQGTRFLGFERNSINQENT</sequence>
<feature type="transmembrane region" description="Helical" evidence="1">
    <location>
        <begin position="12"/>
        <end position="36"/>
    </location>
</feature>
<dbReference type="RefSeq" id="WP_127742214.1">
    <property type="nucleotide sequence ID" value="NZ_RZTZ01000019.1"/>
</dbReference>
<evidence type="ECO:0000256" key="1">
    <source>
        <dbReference type="SAM" id="Phobius"/>
    </source>
</evidence>
<dbReference type="InterPro" id="IPR019635">
    <property type="entry name" value="DUF2500"/>
</dbReference>
<gene>
    <name evidence="2" type="ORF">EM808_25585</name>
</gene>
<dbReference type="EMBL" id="RZTZ01000019">
    <property type="protein sequence ID" value="RVT57169.1"/>
    <property type="molecule type" value="Genomic_DNA"/>
</dbReference>